<organism evidence="2 3">
    <name type="scientific">Nocardia macrotermitis</name>
    <dbReference type="NCBI Taxonomy" id="2585198"/>
    <lineage>
        <taxon>Bacteria</taxon>
        <taxon>Bacillati</taxon>
        <taxon>Actinomycetota</taxon>
        <taxon>Actinomycetes</taxon>
        <taxon>Mycobacteriales</taxon>
        <taxon>Nocardiaceae</taxon>
        <taxon>Nocardia</taxon>
    </lineage>
</organism>
<evidence type="ECO:0000256" key="1">
    <source>
        <dbReference type="SAM" id="MobiDB-lite"/>
    </source>
</evidence>
<sequence>MNANPPMLVRYLAMSGENWRQFRPQSDGYWLTVSLDRNGRLTPIEQKPAISFGNRPIGIFWVNVAVHHASFRVEVPTSEHALNFLVETHLSWRITDPMQAIRDNVRAAEFVYRPIVEQHLRTLGRGFDIDHFLDAEQYVNSYFASRRIELGHGLTLLECRVQLRPDAETLDHLRNRTLDRRATERRLAEHNVVLRDAELEYEENDAGHSLNLQSAKFEHEIANVKGQNYIEREQIRMAHYLQALREGDLTMFALQLASRRDDVGKVIAQLAVQHDINKQSAREIITLLLGKGMLNKRDGDRILAKVNALIDSATKPTTVADSTSKPDIELTSSAIITDTAALSTPDTEPEDDEEEDEDEGI</sequence>
<dbReference type="EMBL" id="WEGK01000001">
    <property type="protein sequence ID" value="MQY17193.1"/>
    <property type="molecule type" value="Genomic_DNA"/>
</dbReference>
<dbReference type="OrthoDB" id="3673010at2"/>
<dbReference type="RefSeq" id="WP_153407311.1">
    <property type="nucleotide sequence ID" value="NZ_WEGK01000001.1"/>
</dbReference>
<evidence type="ECO:0000313" key="2">
    <source>
        <dbReference type="EMBL" id="MQY17193.1"/>
    </source>
</evidence>
<evidence type="ECO:0000313" key="3">
    <source>
        <dbReference type="Proteomes" id="UP000438448"/>
    </source>
</evidence>
<accession>A0A7K0CUY4</accession>
<name>A0A7K0CUY4_9NOCA</name>
<dbReference type="Proteomes" id="UP000438448">
    <property type="component" value="Unassembled WGS sequence"/>
</dbReference>
<feature type="compositionally biased region" description="Acidic residues" evidence="1">
    <location>
        <begin position="347"/>
        <end position="361"/>
    </location>
</feature>
<feature type="region of interest" description="Disordered" evidence="1">
    <location>
        <begin position="335"/>
        <end position="361"/>
    </location>
</feature>
<gene>
    <name evidence="2" type="ORF">NRB20_02560</name>
</gene>
<proteinExistence type="predicted"/>
<reference evidence="2 3" key="1">
    <citation type="submission" date="2019-10" db="EMBL/GenBank/DDBJ databases">
        <title>Nocardia macrotermitis sp. nov. and Nocardia aurantia sp. nov., isolated from the gut of fungus growing-termite Macrotermes natalensis.</title>
        <authorList>
            <person name="Benndorf R."/>
            <person name="Schwitalla J."/>
            <person name="Martin K."/>
            <person name="De Beer W."/>
            <person name="Kaster A.-K."/>
            <person name="Vollmers J."/>
            <person name="Poulsen M."/>
            <person name="Beemelmanns C."/>
        </authorList>
    </citation>
    <scope>NUCLEOTIDE SEQUENCE [LARGE SCALE GENOMIC DNA]</scope>
    <source>
        <strain evidence="2 3">RB20</strain>
    </source>
</reference>
<protein>
    <recommendedName>
        <fullName evidence="4">Band 7 domain-containing protein</fullName>
    </recommendedName>
</protein>
<comment type="caution">
    <text evidence="2">The sequence shown here is derived from an EMBL/GenBank/DDBJ whole genome shotgun (WGS) entry which is preliminary data.</text>
</comment>
<dbReference type="AlphaFoldDB" id="A0A7K0CUY4"/>
<evidence type="ECO:0008006" key="4">
    <source>
        <dbReference type="Google" id="ProtNLM"/>
    </source>
</evidence>
<keyword evidence="3" id="KW-1185">Reference proteome</keyword>